<accession>A0ABQ7PXF7</accession>
<evidence type="ECO:0000256" key="1">
    <source>
        <dbReference type="SAM" id="SignalP"/>
    </source>
</evidence>
<reference evidence="2 3" key="1">
    <citation type="submission" date="2021-06" db="EMBL/GenBank/DDBJ databases">
        <title>A haploid diamondback moth (Plutella xylostella L.) genome assembly resolves 31 chromosomes and identifies a diamide resistance mutation.</title>
        <authorList>
            <person name="Ward C.M."/>
            <person name="Perry K.D."/>
            <person name="Baker G."/>
            <person name="Powis K."/>
            <person name="Heckel D.G."/>
            <person name="Baxter S.W."/>
        </authorList>
    </citation>
    <scope>NUCLEOTIDE SEQUENCE [LARGE SCALE GENOMIC DNA]</scope>
    <source>
        <strain evidence="2 3">LV</strain>
        <tissue evidence="2">Single pupa</tissue>
    </source>
</reference>
<evidence type="ECO:0000313" key="2">
    <source>
        <dbReference type="EMBL" id="KAG7297666.1"/>
    </source>
</evidence>
<name>A0ABQ7PXF7_PLUXY</name>
<dbReference type="Proteomes" id="UP000823941">
    <property type="component" value="Chromosome 25"/>
</dbReference>
<feature type="chain" id="PRO_5046731444" evidence="1">
    <location>
        <begin position="23"/>
        <end position="145"/>
    </location>
</feature>
<feature type="signal peptide" evidence="1">
    <location>
        <begin position="1"/>
        <end position="22"/>
    </location>
</feature>
<protein>
    <submittedName>
        <fullName evidence="2">Uncharacterized protein</fullName>
    </submittedName>
</protein>
<keyword evidence="3" id="KW-1185">Reference proteome</keyword>
<evidence type="ECO:0000313" key="3">
    <source>
        <dbReference type="Proteomes" id="UP000823941"/>
    </source>
</evidence>
<comment type="caution">
    <text evidence="2">The sequence shown here is derived from an EMBL/GenBank/DDBJ whole genome shotgun (WGS) entry which is preliminary data.</text>
</comment>
<organism evidence="2 3">
    <name type="scientific">Plutella xylostella</name>
    <name type="common">Diamondback moth</name>
    <name type="synonym">Plutella maculipennis</name>
    <dbReference type="NCBI Taxonomy" id="51655"/>
    <lineage>
        <taxon>Eukaryota</taxon>
        <taxon>Metazoa</taxon>
        <taxon>Ecdysozoa</taxon>
        <taxon>Arthropoda</taxon>
        <taxon>Hexapoda</taxon>
        <taxon>Insecta</taxon>
        <taxon>Pterygota</taxon>
        <taxon>Neoptera</taxon>
        <taxon>Endopterygota</taxon>
        <taxon>Lepidoptera</taxon>
        <taxon>Glossata</taxon>
        <taxon>Ditrysia</taxon>
        <taxon>Yponomeutoidea</taxon>
        <taxon>Plutellidae</taxon>
        <taxon>Plutella</taxon>
    </lineage>
</organism>
<dbReference type="EMBL" id="JAHIBW010000025">
    <property type="protein sequence ID" value="KAG7297666.1"/>
    <property type="molecule type" value="Genomic_DNA"/>
</dbReference>
<gene>
    <name evidence="2" type="ORF">JYU34_018382</name>
</gene>
<proteinExistence type="predicted"/>
<keyword evidence="1" id="KW-0732">Signal</keyword>
<sequence length="145" mass="16494">MASCRVITIAACLLAALASVECVDHVMYHDPLHHQLMGYPIPAGAPVLNPRFSRLNREYRGGDGVPRGGDGRARRWRETAIFSVERDSRGRVVSMRQEKPIPRPLVERPIPRPLVERPIRRPLLQRPIHRQLLEKPIYSPLICGQ</sequence>